<dbReference type="InterPro" id="IPR001611">
    <property type="entry name" value="Leu-rich_rpt"/>
</dbReference>
<dbReference type="InterPro" id="IPR032675">
    <property type="entry name" value="LRR_dom_sf"/>
</dbReference>
<gene>
    <name evidence="2" type="ORF">PDE001_LOCUS5707</name>
</gene>
<dbReference type="AlphaFoldDB" id="A0AAV0UGN9"/>
<keyword evidence="3" id="KW-1185">Reference proteome</keyword>
<sequence length="710" mass="78800">MAGRSLGDSISTALRGLLSPLPGSDSAAECEAASLSLAVNFYRIAPSSVLQALQALITMESYSHSLQRYPLVKQAFWEQVLASDLMVIGYKTRKQHLQLQDEQFPRLVLDFSRCTLTAELLETLTEFFAAHWQNEMLSQCQFSSVKVDQGTKFSCRHVPVALKLVRCRLNADSIKRLKSVLASERWTNAAMVRFSVTSLDLSENPMQCDEMMALTDLLDDCRQRRSELPLHELVLENALSRPLTRTNWAAFRNFVGEAFGVNGACKASLKRLSLAKNSLSYHHIGCICSALRCTNLEELSLACTFSLVDPADRKTCWQWLAIGLRPIISCGRRSGLRQLDLSGNPIFPIDSEAWRKSLRNPQAAVLQWLKDVAPQAISHRATTVCCLLSSDAELYSSPTEASPRLRNIEKEVEATSLGAGESKEWEVVGSFTGQHEWLCVVIPAFGVAWTRSKHAMTWEHSEDGLTSALAVLSELVMNDMVASRTTTEALERFVGGFGGRLQSLELRRNAISVMDLDAILAGCQQLCTLDLEGCRVLQLQLLVDALSGALGQNLRKLNLNANLVGTDSLNVLTAALRGQAPDRVPVLQELRVAHNKIGVNGVRHLHAALEANKTLILLELDVPNDSAEVPRRPNDDEYVQLYRTRCMRLDSSFQNELLGVTPLPADRRLTFLLVLNAHGVVLDRGINCAIFSFAADEKRRRILWNITHTL</sequence>
<protein>
    <submittedName>
        <fullName evidence="2">Uncharacterized protein</fullName>
    </submittedName>
</protein>
<name>A0AAV0UGN9_9STRA</name>
<dbReference type="EMBL" id="CANTFM010001064">
    <property type="protein sequence ID" value="CAI5734421.1"/>
    <property type="molecule type" value="Genomic_DNA"/>
</dbReference>
<accession>A0AAV0UGN9</accession>
<proteinExistence type="predicted"/>
<dbReference type="PANTHER" id="PTHR24111:SF0">
    <property type="entry name" value="LEUCINE-RICH REPEAT-CONTAINING PROTEIN"/>
    <property type="match status" value="1"/>
</dbReference>
<dbReference type="Pfam" id="PF13516">
    <property type="entry name" value="LRR_6"/>
    <property type="match status" value="1"/>
</dbReference>
<organism evidence="2 3">
    <name type="scientific">Peronospora destructor</name>
    <dbReference type="NCBI Taxonomy" id="86335"/>
    <lineage>
        <taxon>Eukaryota</taxon>
        <taxon>Sar</taxon>
        <taxon>Stramenopiles</taxon>
        <taxon>Oomycota</taxon>
        <taxon>Peronosporomycetes</taxon>
        <taxon>Peronosporales</taxon>
        <taxon>Peronosporaceae</taxon>
        <taxon>Peronospora</taxon>
    </lineage>
</organism>
<comment type="caution">
    <text evidence="2">The sequence shown here is derived from an EMBL/GenBank/DDBJ whole genome shotgun (WGS) entry which is preliminary data.</text>
</comment>
<dbReference type="SUPFAM" id="SSF52047">
    <property type="entry name" value="RNI-like"/>
    <property type="match status" value="1"/>
</dbReference>
<dbReference type="PANTHER" id="PTHR24111">
    <property type="entry name" value="LEUCINE-RICH REPEAT-CONTAINING PROTEIN 34"/>
    <property type="match status" value="1"/>
</dbReference>
<dbReference type="SMART" id="SM00368">
    <property type="entry name" value="LRR_RI"/>
    <property type="match status" value="4"/>
</dbReference>
<reference evidence="2" key="1">
    <citation type="submission" date="2022-12" db="EMBL/GenBank/DDBJ databases">
        <authorList>
            <person name="Webb A."/>
        </authorList>
    </citation>
    <scope>NUCLEOTIDE SEQUENCE</scope>
    <source>
        <strain evidence="2">Pd1</strain>
    </source>
</reference>
<evidence type="ECO:0000256" key="1">
    <source>
        <dbReference type="ARBA" id="ARBA00022737"/>
    </source>
</evidence>
<dbReference type="Proteomes" id="UP001162029">
    <property type="component" value="Unassembled WGS sequence"/>
</dbReference>
<evidence type="ECO:0000313" key="2">
    <source>
        <dbReference type="EMBL" id="CAI5734421.1"/>
    </source>
</evidence>
<dbReference type="Gene3D" id="3.80.10.10">
    <property type="entry name" value="Ribonuclease Inhibitor"/>
    <property type="match status" value="2"/>
</dbReference>
<dbReference type="InterPro" id="IPR052201">
    <property type="entry name" value="LRR-containing_regulator"/>
</dbReference>
<evidence type="ECO:0000313" key="3">
    <source>
        <dbReference type="Proteomes" id="UP001162029"/>
    </source>
</evidence>
<keyword evidence="1" id="KW-0677">Repeat</keyword>